<keyword evidence="3" id="KW-0378">Hydrolase</keyword>
<dbReference type="CDD" id="cd18787">
    <property type="entry name" value="SF2_C_DEAD"/>
    <property type="match status" value="1"/>
</dbReference>
<dbReference type="InterPro" id="IPR011545">
    <property type="entry name" value="DEAD/DEAH_box_helicase_dom"/>
</dbReference>
<feature type="compositionally biased region" description="Basic and acidic residues" evidence="8">
    <location>
        <begin position="1051"/>
        <end position="1092"/>
    </location>
</feature>
<feature type="compositionally biased region" description="Acidic residues" evidence="8">
    <location>
        <begin position="1234"/>
        <end position="1257"/>
    </location>
</feature>
<evidence type="ECO:0000259" key="10">
    <source>
        <dbReference type="PROSITE" id="PS51194"/>
    </source>
</evidence>
<feature type="region of interest" description="Disordered" evidence="8">
    <location>
        <begin position="1210"/>
        <end position="1260"/>
    </location>
</feature>
<dbReference type="PANTHER" id="PTHR47958">
    <property type="entry name" value="ATP-DEPENDENT RNA HELICASE DBP3"/>
    <property type="match status" value="1"/>
</dbReference>
<dbReference type="PROSITE" id="PS51195">
    <property type="entry name" value="Q_MOTIF"/>
    <property type="match status" value="1"/>
</dbReference>
<dbReference type="Pfam" id="PF00270">
    <property type="entry name" value="DEAD"/>
    <property type="match status" value="1"/>
</dbReference>
<dbReference type="CDD" id="cd17953">
    <property type="entry name" value="DEADc_DDX46"/>
    <property type="match status" value="1"/>
</dbReference>
<feature type="compositionally biased region" description="Polar residues" evidence="8">
    <location>
        <begin position="865"/>
        <end position="875"/>
    </location>
</feature>
<dbReference type="PROSITE" id="PS00039">
    <property type="entry name" value="DEAD_ATP_HELICASE"/>
    <property type="match status" value="1"/>
</dbReference>
<dbReference type="Pfam" id="PF00612">
    <property type="entry name" value="IQ"/>
    <property type="match status" value="1"/>
</dbReference>
<feature type="region of interest" description="Disordered" evidence="8">
    <location>
        <begin position="605"/>
        <end position="801"/>
    </location>
</feature>
<feature type="region of interest" description="Disordered" evidence="8">
    <location>
        <begin position="375"/>
        <end position="444"/>
    </location>
</feature>
<reference evidence="12 13" key="1">
    <citation type="journal article" date="2018" name="Genome Biol. Evol.">
        <title>Multiple Roots of Fruiting Body Formation in Amoebozoa.</title>
        <authorList>
            <person name="Hillmann F."/>
            <person name="Forbes G."/>
            <person name="Novohradska S."/>
            <person name="Ferling I."/>
            <person name="Riege K."/>
            <person name="Groth M."/>
            <person name="Westermann M."/>
            <person name="Marz M."/>
            <person name="Spaller T."/>
            <person name="Winckler T."/>
            <person name="Schaap P."/>
            <person name="Glockner G."/>
        </authorList>
    </citation>
    <scope>NUCLEOTIDE SEQUENCE [LARGE SCALE GENOMIC DNA]</scope>
    <source>
        <strain evidence="12 13">Jena</strain>
    </source>
</reference>
<feature type="compositionally biased region" description="Basic and acidic residues" evidence="8">
    <location>
        <begin position="1727"/>
        <end position="1742"/>
    </location>
</feature>
<feature type="compositionally biased region" description="Polar residues" evidence="8">
    <location>
        <begin position="142"/>
        <end position="153"/>
    </location>
</feature>
<proteinExistence type="inferred from homology"/>
<feature type="compositionally biased region" description="Basic and acidic residues" evidence="8">
    <location>
        <begin position="618"/>
        <end position="628"/>
    </location>
</feature>
<feature type="compositionally biased region" description="Basic residues" evidence="8">
    <location>
        <begin position="719"/>
        <end position="732"/>
    </location>
</feature>
<dbReference type="SUPFAM" id="SSF52540">
    <property type="entry name" value="P-loop containing nucleoside triphosphate hydrolases"/>
    <property type="match status" value="2"/>
</dbReference>
<dbReference type="PROSITE" id="PS51192">
    <property type="entry name" value="HELICASE_ATP_BIND_1"/>
    <property type="match status" value="1"/>
</dbReference>
<protein>
    <recommendedName>
        <fullName evidence="1">RNA helicase</fullName>
        <ecNumber evidence="1">3.6.4.13</ecNumber>
    </recommendedName>
</protein>
<dbReference type="GO" id="GO:0003724">
    <property type="term" value="F:RNA helicase activity"/>
    <property type="evidence" value="ECO:0007669"/>
    <property type="project" value="UniProtKB-EC"/>
</dbReference>
<evidence type="ECO:0000256" key="4">
    <source>
        <dbReference type="ARBA" id="ARBA00022806"/>
    </source>
</evidence>
<feature type="compositionally biased region" description="Basic and acidic residues" evidence="8">
    <location>
        <begin position="696"/>
        <end position="718"/>
    </location>
</feature>
<feature type="region of interest" description="Disordered" evidence="8">
    <location>
        <begin position="1724"/>
        <end position="1768"/>
    </location>
</feature>
<evidence type="ECO:0000256" key="6">
    <source>
        <dbReference type="ARBA" id="ARBA00038511"/>
    </source>
</evidence>
<dbReference type="InterPro" id="IPR014014">
    <property type="entry name" value="RNA_helicase_DEAD_Q_motif"/>
</dbReference>
<feature type="region of interest" description="Disordered" evidence="8">
    <location>
        <begin position="951"/>
        <end position="970"/>
    </location>
</feature>
<feature type="region of interest" description="Disordered" evidence="8">
    <location>
        <begin position="1009"/>
        <end position="1092"/>
    </location>
</feature>
<name>A0A2P6N4T0_9EUKA</name>
<dbReference type="STRING" id="1890364.A0A2P6N4T0"/>
<feature type="compositionally biased region" description="Basic and acidic residues" evidence="8">
    <location>
        <begin position="957"/>
        <end position="966"/>
    </location>
</feature>
<feature type="short sequence motif" description="Q motif" evidence="7">
    <location>
        <begin position="1322"/>
        <end position="1350"/>
    </location>
</feature>
<sequence length="2092" mass="237731">MEIDEVANFSLLSRVISDIELEDDIERKLALLEDVREEEPEDTFSLDAIRELAELRFNNAEAFKLETIATLSEVEDAISLCTHKPIVERKKQKLSREDDDEVEPTLPPERTDTQKQPENDDPPPSTLEPTVEQDDEVGQITEEATPTHTSSSDPVAPIESPTADFTPATDPPDDPPAVSMLFSTATEERVAVEDAEQLVVEDMDGETIEAVYRFNVEQQKREEEARIRMAEMEQELRRIQEEKVDLERKRLEEERARQQRLEKARADEEARIERLMAEAKEARRRKLEEDERLYQEEQMKKLQREQQKKREDEEMERRRLEEQKRRERVEAEAAERQRKKEEEERKRQEELLEAHRRAEAERLRLEAEERERIAAEEERDRQRREKERREAEELERKLEEARRIAEEKRQAEEKARKLREEAEAKRLEEEAKRRAEVEAAQREEQARLERIRLEREAELQRWRDEERKRTEELAQLKAQEEERQRREAERVAAEAMAIKRSEASVTIQRGWRRIKERRRQRDFARQKRDPTANLAATNIQKMWKGYWVRKRFKRVLASIMETVSNGYDDDDLNEEDLDFDDLDFDFPEDLDIEFTFPSSFSVHRSEFNEEDPSVEPSVRQDHSPRTDMKSYSTMPTTSETASVSSAPELRSATPMTFRDGLKTPSPRPRTVASDGGSPGVKLRNEYKPQAQESDDDWHFENESTRELWEKRLQRDNGLTRRHNQQVPRRRRGGASTTAPKPAKEVPSPSRKVKPLERPHSLGSSPGQAWDEDSAIRYQTPPGKKPQPGVQPLFGGRSASSNSHSEVFMDVIDETEQKRNQRTFGKPLQLNSVADQMLQQLVEGPRRSSSNARPLAPPALPPLNGHQMSNVSTKKSTGAVGRPINPRGGIETTSADCGVRVKWCTAENVWLLRLPAKLNSPEENSRNASSDWHAPDASFDWRTTRWEETKTTEAAVESIERRERQTKSTETGTIPEIDIKRADTEILIEIEDTLKMTSIEKTREVNRRAKRGRVAETDREEGEVQKEDVKDVKMDIDGKEEPVESAQPATENVEKKEEKVEEKTEAVVKIEEEKKEEEKKEEEMDPEKKKELEERRRRLEAWKKMKEQSEPEKLQEVVEEKKVPAVPEVKAAEVKVEAKKDNTIKGSFSGAFSLKKDTTKKKAIIMEDSQEDKKSLALADDADDVDPLDAFMAGLEEQVTSLHLIKKLRAEQVKSQPQEDKSSKGGNLGQKYFDSDEDQPGEDVPSEEEQEEEEDEESALLKKLRKKTLAPVDHTKIEYVPFKKDFYIEVPEIARMTPQEIDDYRAQLENIRVRGGACPTPIKNFAQAGLSNKILQVLQKLQYNKPTPIQCQAIPAIMAGRDIIGCAKTGSGKTLCFLLPLLRHIMDQPPIKSGDGPIALVVAPTRELAMQIHAEFKKFTKPLNLGCVCVYGGSGVASQISELKRGCEIVVCTPGRMIDILCTNAGKVTNLQRISFLVLDEADRMFDMGFEPQITRIITNIQPGRQTVLFSATFPRAVEVLARRILTKPLEIIVGERSVVCSDVTQIVEVREGDTKFRRLLELLRQYDDKGSIIIFVDRQEAADKLFNDITKAGYPCAVLHGGMEQEARDFTLDDFKRKVTNIMVATSVAARGLDVKGLNLVVNYDVPNHMEDYVHRVGRTGRNGAKGTAYTFISPEEDKYAPDIVRAMENSKTAVPPELKALMDQYNVKRNAGTAEATGSGYGGKGFKFDQNEAMQKEEERKRMKRAYGLDDGQEEDEEEEERPNQLLQTVAKEVKKVPAPTDAKDGAPTAKPLPGLPGVADTKKAADAAALAAAAIAAKLKDPAVLTQKEEDAKKQAEFTDKDGGAQVIEIAPGTTVTLAPTKGMSVAEQALVQVLGKKAQTASGFVPLAPAASEAERKRRLAAIAGMSKKAQDLIPGEHFFEELEINDFPQQARWKVTHKDALSAIQEWTNTAVTTKGTFVAPGRNPPPGERKLHLYIEGEDMQSVKKAKSEILRILDEVMVMHVPEREKPQYGKNPNCREVRKSFGLVNRLHFNVSSRAFFAVSITVVIELAPEDILLEEAILVPGSHVVPILYRGHPDNLKLSLKKIQ</sequence>
<feature type="domain" description="Helicase ATP-binding" evidence="9">
    <location>
        <begin position="1353"/>
        <end position="1531"/>
    </location>
</feature>
<dbReference type="FunFam" id="3.40.50.300:FF:000079">
    <property type="entry name" value="probable ATP-dependent RNA helicase DDX17"/>
    <property type="match status" value="1"/>
</dbReference>
<dbReference type="CDD" id="cd22475">
    <property type="entry name" value="KH-I_AtRH42_like"/>
    <property type="match status" value="1"/>
</dbReference>
<dbReference type="InterPro" id="IPR000048">
    <property type="entry name" value="IQ_motif_EF-hand-BS"/>
</dbReference>
<comment type="caution">
    <text evidence="12">The sequence shown here is derived from an EMBL/GenBank/DDBJ whole genome shotgun (WGS) entry which is preliminary data.</text>
</comment>
<feature type="compositionally biased region" description="Basic and acidic residues" evidence="8">
    <location>
        <begin position="1210"/>
        <end position="1222"/>
    </location>
</feature>
<feature type="compositionally biased region" description="Polar residues" evidence="8">
    <location>
        <begin position="629"/>
        <end position="645"/>
    </location>
</feature>
<evidence type="ECO:0000313" key="12">
    <source>
        <dbReference type="EMBL" id="PRP78953.1"/>
    </source>
</evidence>
<dbReference type="GO" id="GO:0005524">
    <property type="term" value="F:ATP binding"/>
    <property type="evidence" value="ECO:0007669"/>
    <property type="project" value="UniProtKB-KW"/>
</dbReference>
<dbReference type="EC" id="3.6.4.13" evidence="1"/>
<feature type="region of interest" description="Disordered" evidence="8">
    <location>
        <begin position="283"/>
        <end position="358"/>
    </location>
</feature>
<evidence type="ECO:0000259" key="9">
    <source>
        <dbReference type="PROSITE" id="PS51192"/>
    </source>
</evidence>
<organism evidence="12 13">
    <name type="scientific">Planoprotostelium fungivorum</name>
    <dbReference type="NCBI Taxonomy" id="1890364"/>
    <lineage>
        <taxon>Eukaryota</taxon>
        <taxon>Amoebozoa</taxon>
        <taxon>Evosea</taxon>
        <taxon>Variosea</taxon>
        <taxon>Cavosteliida</taxon>
        <taxon>Cavosteliaceae</taxon>
        <taxon>Planoprotostelium</taxon>
    </lineage>
</organism>
<evidence type="ECO:0000256" key="8">
    <source>
        <dbReference type="SAM" id="MobiDB-lite"/>
    </source>
</evidence>
<feature type="compositionally biased region" description="Basic and acidic residues" evidence="8">
    <location>
        <begin position="1009"/>
        <end position="1041"/>
    </location>
</feature>
<dbReference type="Gene3D" id="1.20.5.190">
    <property type="match status" value="1"/>
</dbReference>
<dbReference type="EMBL" id="MDYQ01000203">
    <property type="protein sequence ID" value="PRP78953.1"/>
    <property type="molecule type" value="Genomic_DNA"/>
</dbReference>
<dbReference type="Gene3D" id="3.40.50.300">
    <property type="entry name" value="P-loop containing nucleotide triphosphate hydrolases"/>
    <property type="match status" value="2"/>
</dbReference>
<dbReference type="InterPro" id="IPR056149">
    <property type="entry name" value="PRP5/DDX46/KHDC4_KH"/>
</dbReference>
<dbReference type="InterPro" id="IPR001650">
    <property type="entry name" value="Helicase_C-like"/>
</dbReference>
<dbReference type="GO" id="GO:0016787">
    <property type="term" value="F:hydrolase activity"/>
    <property type="evidence" value="ECO:0007669"/>
    <property type="project" value="UniProtKB-KW"/>
</dbReference>
<feature type="compositionally biased region" description="Acidic residues" evidence="8">
    <location>
        <begin position="1752"/>
        <end position="1762"/>
    </location>
</feature>
<evidence type="ECO:0000256" key="2">
    <source>
        <dbReference type="ARBA" id="ARBA00022741"/>
    </source>
</evidence>
<dbReference type="InterPro" id="IPR014001">
    <property type="entry name" value="Helicase_ATP-bd"/>
</dbReference>
<feature type="region of interest" description="Disordered" evidence="8">
    <location>
        <begin position="88"/>
        <end position="179"/>
    </location>
</feature>
<evidence type="ECO:0000256" key="7">
    <source>
        <dbReference type="PROSITE-ProRule" id="PRU00552"/>
    </source>
</evidence>
<keyword evidence="2" id="KW-0547">Nucleotide-binding</keyword>
<dbReference type="PROSITE" id="PS51194">
    <property type="entry name" value="HELICASE_CTER"/>
    <property type="match status" value="1"/>
</dbReference>
<keyword evidence="5" id="KW-0067">ATP-binding</keyword>
<feature type="compositionally biased region" description="Basic and acidic residues" evidence="8">
    <location>
        <begin position="109"/>
        <end position="118"/>
    </location>
</feature>
<evidence type="ECO:0000259" key="11">
    <source>
        <dbReference type="PROSITE" id="PS51195"/>
    </source>
</evidence>
<dbReference type="SMART" id="SM00015">
    <property type="entry name" value="IQ"/>
    <property type="match status" value="2"/>
</dbReference>
<evidence type="ECO:0000256" key="1">
    <source>
        <dbReference type="ARBA" id="ARBA00012552"/>
    </source>
</evidence>
<dbReference type="Pfam" id="PF00271">
    <property type="entry name" value="Helicase_C"/>
    <property type="match status" value="1"/>
</dbReference>
<dbReference type="InParanoid" id="A0A2P6N4T0"/>
<feature type="region of interest" description="Disordered" evidence="8">
    <location>
        <begin position="842"/>
        <end position="891"/>
    </location>
</feature>
<dbReference type="SMART" id="SM00490">
    <property type="entry name" value="HELICc"/>
    <property type="match status" value="1"/>
</dbReference>
<dbReference type="Pfam" id="PF23469">
    <property type="entry name" value="KH_12"/>
    <property type="match status" value="1"/>
</dbReference>
<dbReference type="SMART" id="SM00487">
    <property type="entry name" value="DEXDc"/>
    <property type="match status" value="1"/>
</dbReference>
<feature type="domain" description="DEAD-box RNA helicase Q" evidence="11">
    <location>
        <begin position="1322"/>
        <end position="1350"/>
    </location>
</feature>
<feature type="region of interest" description="Disordered" evidence="8">
    <location>
        <begin position="248"/>
        <end position="271"/>
    </location>
</feature>
<dbReference type="PROSITE" id="PS50096">
    <property type="entry name" value="IQ"/>
    <property type="match status" value="2"/>
</dbReference>
<keyword evidence="13" id="KW-1185">Reference proteome</keyword>
<evidence type="ECO:0000256" key="3">
    <source>
        <dbReference type="ARBA" id="ARBA00022801"/>
    </source>
</evidence>
<evidence type="ECO:0000256" key="5">
    <source>
        <dbReference type="ARBA" id="ARBA00022840"/>
    </source>
</evidence>
<accession>A0A2P6N4T0</accession>
<dbReference type="GO" id="GO:0003676">
    <property type="term" value="F:nucleic acid binding"/>
    <property type="evidence" value="ECO:0007669"/>
    <property type="project" value="InterPro"/>
</dbReference>
<keyword evidence="4" id="KW-0347">Helicase</keyword>
<evidence type="ECO:0000313" key="13">
    <source>
        <dbReference type="Proteomes" id="UP000241769"/>
    </source>
</evidence>
<feature type="domain" description="Helicase C-terminal" evidence="10">
    <location>
        <begin position="1558"/>
        <end position="1703"/>
    </location>
</feature>
<dbReference type="Proteomes" id="UP000241769">
    <property type="component" value="Unassembled WGS sequence"/>
</dbReference>
<comment type="similarity">
    <text evidence="6">Belongs to the DEAD box helicase family. DDX46/PRP5 subfamily.</text>
</comment>
<gene>
    <name evidence="12" type="ORF">PROFUN_13265</name>
</gene>
<dbReference type="InterPro" id="IPR000629">
    <property type="entry name" value="RNA-helicase_DEAD-box_CS"/>
</dbReference>
<dbReference type="InterPro" id="IPR027417">
    <property type="entry name" value="P-loop_NTPase"/>
</dbReference>
<dbReference type="OrthoDB" id="196131at2759"/>